<dbReference type="InterPro" id="IPR015947">
    <property type="entry name" value="PUA-like_sf"/>
</dbReference>
<dbReference type="PIRSF" id="PIRSF000729">
    <property type="entry name" value="GK"/>
    <property type="match status" value="1"/>
</dbReference>
<dbReference type="InterPro" id="IPR002478">
    <property type="entry name" value="PUA"/>
</dbReference>
<evidence type="ECO:0000256" key="2">
    <source>
        <dbReference type="ARBA" id="ARBA00022605"/>
    </source>
</evidence>
<dbReference type="CDD" id="cd21157">
    <property type="entry name" value="PUA_G5K"/>
    <property type="match status" value="1"/>
</dbReference>
<feature type="binding site" evidence="8">
    <location>
        <begin position="208"/>
        <end position="214"/>
    </location>
    <ligand>
        <name>ATP</name>
        <dbReference type="ChEBI" id="CHEBI:30616"/>
    </ligand>
</feature>
<evidence type="ECO:0000256" key="8">
    <source>
        <dbReference type="HAMAP-Rule" id="MF_00456"/>
    </source>
</evidence>
<evidence type="ECO:0000313" key="11">
    <source>
        <dbReference type="Proteomes" id="UP000032336"/>
    </source>
</evidence>
<keyword evidence="6 8" id="KW-0418">Kinase</keyword>
<dbReference type="SUPFAM" id="SSF88697">
    <property type="entry name" value="PUA domain-like"/>
    <property type="match status" value="1"/>
</dbReference>
<dbReference type="HAMAP" id="MF_00456">
    <property type="entry name" value="ProB"/>
    <property type="match status" value="1"/>
</dbReference>
<dbReference type="GO" id="GO:0003723">
    <property type="term" value="F:RNA binding"/>
    <property type="evidence" value="ECO:0007669"/>
    <property type="project" value="InterPro"/>
</dbReference>
<organism evidence="10 11">
    <name type="scientific">Ferrimicrobium acidiphilum DSM 19497</name>
    <dbReference type="NCBI Taxonomy" id="1121877"/>
    <lineage>
        <taxon>Bacteria</taxon>
        <taxon>Bacillati</taxon>
        <taxon>Actinomycetota</taxon>
        <taxon>Acidimicrobiia</taxon>
        <taxon>Acidimicrobiales</taxon>
        <taxon>Acidimicrobiaceae</taxon>
        <taxon>Ferrimicrobium</taxon>
    </lineage>
</organism>
<comment type="pathway">
    <text evidence="8">Amino-acid biosynthesis; L-proline biosynthesis; L-glutamate 5-semialdehyde from L-glutamate: step 1/2.</text>
</comment>
<dbReference type="InterPro" id="IPR011529">
    <property type="entry name" value="Glu_5kinase"/>
</dbReference>
<dbReference type="InterPro" id="IPR005715">
    <property type="entry name" value="Glu_5kinase/COase_Synthase"/>
</dbReference>
<dbReference type="InterPro" id="IPR001057">
    <property type="entry name" value="Glu/AcGlu_kinase"/>
</dbReference>
<feature type="binding site" evidence="8">
    <location>
        <position position="49"/>
    </location>
    <ligand>
        <name>substrate</name>
    </ligand>
</feature>
<accession>A0A0D8FYY1</accession>
<dbReference type="GO" id="GO:0005829">
    <property type="term" value="C:cytosol"/>
    <property type="evidence" value="ECO:0007669"/>
    <property type="project" value="TreeGrafter"/>
</dbReference>
<dbReference type="InterPro" id="IPR019797">
    <property type="entry name" value="Glutamate_5-kinase_CS"/>
</dbReference>
<dbReference type="InterPro" id="IPR036974">
    <property type="entry name" value="PUA_sf"/>
</dbReference>
<dbReference type="Proteomes" id="UP000032336">
    <property type="component" value="Unassembled WGS sequence"/>
</dbReference>
<feature type="domain" description="PUA" evidence="9">
    <location>
        <begin position="275"/>
        <end position="348"/>
    </location>
</feature>
<comment type="subcellular location">
    <subcellularLocation>
        <location evidence="8">Cytoplasm</location>
    </subcellularLocation>
</comment>
<dbReference type="InterPro" id="IPR036393">
    <property type="entry name" value="AceGlu_kinase-like_sf"/>
</dbReference>
<comment type="similarity">
    <text evidence="8">Belongs to the glutamate 5-kinase family.</text>
</comment>
<gene>
    <name evidence="8 10" type="primary">proB</name>
    <name evidence="10" type="ORF">FEAC_00520</name>
</gene>
<evidence type="ECO:0000256" key="6">
    <source>
        <dbReference type="ARBA" id="ARBA00022777"/>
    </source>
</evidence>
<feature type="binding site" evidence="8">
    <location>
        <begin position="167"/>
        <end position="168"/>
    </location>
    <ligand>
        <name>ATP</name>
        <dbReference type="ChEBI" id="CHEBI:30616"/>
    </ligand>
</feature>
<dbReference type="AlphaFoldDB" id="A0A0D8FYY1"/>
<dbReference type="Pfam" id="PF00696">
    <property type="entry name" value="AA_kinase"/>
    <property type="match status" value="1"/>
</dbReference>
<reference evidence="10 11" key="1">
    <citation type="submission" date="2015-01" db="EMBL/GenBank/DDBJ databases">
        <title>Draft genome of the acidophilic iron oxidizer Ferrimicrobium acidiphilum strain T23.</title>
        <authorList>
            <person name="Poehlein A."/>
            <person name="Eisen S."/>
            <person name="Schloemann M."/>
            <person name="Johnson B.D."/>
            <person name="Daniel R."/>
            <person name="Muehling M."/>
        </authorList>
    </citation>
    <scope>NUCLEOTIDE SEQUENCE [LARGE SCALE GENOMIC DNA]</scope>
    <source>
        <strain evidence="10 11">T23</strain>
    </source>
</reference>
<dbReference type="GO" id="GO:0004349">
    <property type="term" value="F:glutamate 5-kinase activity"/>
    <property type="evidence" value="ECO:0007669"/>
    <property type="project" value="UniProtKB-UniRule"/>
</dbReference>
<comment type="function">
    <text evidence="8">Catalyzes the transfer of a phosphate group to glutamate to form L-glutamate 5-phosphate.</text>
</comment>
<dbReference type="Gene3D" id="3.40.1160.10">
    <property type="entry name" value="Acetylglutamate kinase-like"/>
    <property type="match status" value="1"/>
</dbReference>
<comment type="catalytic activity">
    <reaction evidence="8">
        <text>L-glutamate + ATP = L-glutamyl 5-phosphate + ADP</text>
        <dbReference type="Rhea" id="RHEA:14877"/>
        <dbReference type="ChEBI" id="CHEBI:29985"/>
        <dbReference type="ChEBI" id="CHEBI:30616"/>
        <dbReference type="ChEBI" id="CHEBI:58274"/>
        <dbReference type="ChEBI" id="CHEBI:456216"/>
        <dbReference type="EC" id="2.7.2.11"/>
    </reaction>
</comment>
<dbReference type="FunFam" id="3.40.1160.10:FF:000006">
    <property type="entry name" value="Glutamate 5-kinase"/>
    <property type="match status" value="1"/>
</dbReference>
<dbReference type="PROSITE" id="PS00902">
    <property type="entry name" value="GLUTAMATE_5_KINASE"/>
    <property type="match status" value="1"/>
</dbReference>
<dbReference type="STRING" id="1121877.FEAC_00520"/>
<dbReference type="EMBL" id="JXUW01000001">
    <property type="protein sequence ID" value="KJE78062.1"/>
    <property type="molecule type" value="Genomic_DNA"/>
</dbReference>
<dbReference type="GO" id="GO:0005524">
    <property type="term" value="F:ATP binding"/>
    <property type="evidence" value="ECO:0007669"/>
    <property type="project" value="UniProtKB-KW"/>
</dbReference>
<evidence type="ECO:0000259" key="9">
    <source>
        <dbReference type="SMART" id="SM00359"/>
    </source>
</evidence>
<evidence type="ECO:0000256" key="4">
    <source>
        <dbReference type="ARBA" id="ARBA00022679"/>
    </source>
</evidence>
<protein>
    <recommendedName>
        <fullName evidence="8">Glutamate 5-kinase</fullName>
        <ecNumber evidence="8">2.7.2.11</ecNumber>
    </recommendedName>
    <alternativeName>
        <fullName evidence="8">Gamma-glutamyl kinase</fullName>
        <shortName evidence="8">GK</shortName>
    </alternativeName>
</protein>
<dbReference type="RefSeq" id="WP_035388145.1">
    <property type="nucleotide sequence ID" value="NZ_JQKF01000001.1"/>
</dbReference>
<dbReference type="UniPathway" id="UPA00098">
    <property type="reaction ID" value="UER00359"/>
</dbReference>
<keyword evidence="7 8" id="KW-0067">ATP-binding</keyword>
<feature type="binding site" evidence="8">
    <location>
        <position position="135"/>
    </location>
    <ligand>
        <name>substrate</name>
    </ligand>
</feature>
<evidence type="ECO:0000313" key="10">
    <source>
        <dbReference type="EMBL" id="KJE78062.1"/>
    </source>
</evidence>
<evidence type="ECO:0000256" key="3">
    <source>
        <dbReference type="ARBA" id="ARBA00022650"/>
    </source>
</evidence>
<dbReference type="SUPFAM" id="SSF53633">
    <property type="entry name" value="Carbamate kinase-like"/>
    <property type="match status" value="1"/>
</dbReference>
<dbReference type="PROSITE" id="PS50890">
    <property type="entry name" value="PUA"/>
    <property type="match status" value="1"/>
</dbReference>
<dbReference type="EC" id="2.7.2.11" evidence="8"/>
<keyword evidence="3 8" id="KW-0641">Proline biosynthesis</keyword>
<dbReference type="InterPro" id="IPR001048">
    <property type="entry name" value="Asp/Glu/Uridylate_kinase"/>
</dbReference>
<keyword evidence="5 8" id="KW-0547">Nucleotide-binding</keyword>
<dbReference type="PANTHER" id="PTHR43654">
    <property type="entry name" value="GLUTAMATE 5-KINASE"/>
    <property type="match status" value="1"/>
</dbReference>
<evidence type="ECO:0000256" key="7">
    <source>
        <dbReference type="ARBA" id="ARBA00022840"/>
    </source>
</evidence>
<dbReference type="PRINTS" id="PR00474">
    <property type="entry name" value="GLU5KINASE"/>
</dbReference>
<dbReference type="Pfam" id="PF01472">
    <property type="entry name" value="PUA"/>
    <property type="match status" value="1"/>
</dbReference>
<dbReference type="Gene3D" id="2.30.130.10">
    <property type="entry name" value="PUA domain"/>
    <property type="match status" value="1"/>
</dbReference>
<keyword evidence="1 8" id="KW-0963">Cytoplasm</keyword>
<feature type="binding site" evidence="8">
    <location>
        <position position="9"/>
    </location>
    <ligand>
        <name>ATP</name>
        <dbReference type="ChEBI" id="CHEBI:30616"/>
    </ligand>
</feature>
<evidence type="ECO:0000256" key="5">
    <source>
        <dbReference type="ARBA" id="ARBA00022741"/>
    </source>
</evidence>
<evidence type="ECO:0000256" key="1">
    <source>
        <dbReference type="ARBA" id="ARBA00022490"/>
    </source>
</evidence>
<feature type="binding site" evidence="8">
    <location>
        <position position="147"/>
    </location>
    <ligand>
        <name>substrate</name>
    </ligand>
</feature>
<comment type="caution">
    <text evidence="10">The sequence shown here is derived from an EMBL/GenBank/DDBJ whole genome shotgun (WGS) entry which is preliminary data.</text>
</comment>
<dbReference type="PANTHER" id="PTHR43654:SF1">
    <property type="entry name" value="ISOPENTENYL PHOSPHATE KINASE"/>
    <property type="match status" value="1"/>
</dbReference>
<proteinExistence type="inferred from homology"/>
<name>A0A0D8FYY1_9ACTN</name>
<dbReference type="eggNOG" id="COG0263">
    <property type="taxonomic scope" value="Bacteria"/>
</dbReference>
<keyword evidence="4 8" id="KW-0808">Transferase</keyword>
<dbReference type="GeneID" id="78371412"/>
<dbReference type="SMART" id="SM00359">
    <property type="entry name" value="PUA"/>
    <property type="match status" value="1"/>
</dbReference>
<dbReference type="OrthoDB" id="9804434at2"/>
<keyword evidence="11" id="KW-1185">Reference proteome</keyword>
<dbReference type="GO" id="GO:0055129">
    <property type="term" value="P:L-proline biosynthetic process"/>
    <property type="evidence" value="ECO:0007669"/>
    <property type="project" value="UniProtKB-UniRule"/>
</dbReference>
<keyword evidence="2 8" id="KW-0028">Amino-acid biosynthesis</keyword>
<sequence length="363" mass="38068">MSVSRLVVKVGTTSLTTEAGEFRSDVALALIEGIDAVRRIGVEVVLVVSGAIALGVRRLGIERPTEPAVLQAISAVGQVELLAQLSQLFRGRGLEIGQILLAPQDFGDRRQYLHARSTLEGLLRMNVVPVINENDAVANEEIRFGDNDRLAALVSHLVHADLLLLLTDLPGVYDADPNLVSDARLIERLEVDAFDSVEARGSVSGRGSGGMSSKLAAASIAARSGVDCLIASAQTESVVLTAVCSRPYPSTLIPSLGVREPARRLWIAYATDPEGLLVVDEGAQAALRTGSASLLAVGVSEVRGRFIAGNVVEIATAESGVFARGIARVDASAILGTRGVIVHRDDLALVVPGVGSRGAQPLR</sequence>
<dbReference type="NCBIfam" id="TIGR01027">
    <property type="entry name" value="proB"/>
    <property type="match status" value="1"/>
</dbReference>
<dbReference type="PATRIC" id="fig|1121877.4.peg.57"/>